<dbReference type="PANTHER" id="PTHR35395:SF1">
    <property type="entry name" value="DUF6536 DOMAIN-CONTAINING PROTEIN"/>
    <property type="match status" value="1"/>
</dbReference>
<sequence>MTTLTFHLDVDAPQQQNTTDQRYRTGMTQNQQTILNQRFRAVMDVSQLGNLSLSPYELPEPTLVNINTTQSIFSVVDICPDLHCSDASCEKSGWLADHPLRVGYALAEPSQATSKVQIGLYFTIIVILANSLKAVAIFMTLRMCSSRHLLTVGDAVASYLERPEARSAGQCLLERADILRSDKPAKPQVWHSRRTYIIQRRLWSTANHRPIIATASLVSLASDHSAATSSQGTARLHSWGTASKSVLPFTMSSFSTRGVLTNALLANTPQLLLSSAYFSVNRLCTSICFAREWNGFARAKKGLRVTAPSCEQRGTHFLQMPYRWAVPLAVASGVLHWLLSQTLFLVRFEKRGLSGALYPGSLCACGYSPLSLLVFTVCFVALCLVIFGLVVMPMRVHVPLASHCSLVVSAACHPPVGDGYAHLGKVQWGAVRVDKEDGDEVGHCTFPRGVVGAPMEGEMYA</sequence>
<keyword evidence="1" id="KW-0472">Membrane</keyword>
<protein>
    <submittedName>
        <fullName evidence="2">Uncharacterized protein</fullName>
    </submittedName>
</protein>
<feature type="transmembrane region" description="Helical" evidence="1">
    <location>
        <begin position="366"/>
        <end position="392"/>
    </location>
</feature>
<dbReference type="Proteomes" id="UP000799324">
    <property type="component" value="Unassembled WGS sequence"/>
</dbReference>
<keyword evidence="1" id="KW-1133">Transmembrane helix</keyword>
<reference evidence="2" key="1">
    <citation type="journal article" date="2020" name="Stud. Mycol.">
        <title>101 Dothideomycetes genomes: a test case for predicting lifestyles and emergence of pathogens.</title>
        <authorList>
            <person name="Haridas S."/>
            <person name="Albert R."/>
            <person name="Binder M."/>
            <person name="Bloem J."/>
            <person name="Labutti K."/>
            <person name="Salamov A."/>
            <person name="Andreopoulos B."/>
            <person name="Baker S."/>
            <person name="Barry K."/>
            <person name="Bills G."/>
            <person name="Bluhm B."/>
            <person name="Cannon C."/>
            <person name="Castanera R."/>
            <person name="Culley D."/>
            <person name="Daum C."/>
            <person name="Ezra D."/>
            <person name="Gonzalez J."/>
            <person name="Henrissat B."/>
            <person name="Kuo A."/>
            <person name="Liang C."/>
            <person name="Lipzen A."/>
            <person name="Lutzoni F."/>
            <person name="Magnuson J."/>
            <person name="Mondo S."/>
            <person name="Nolan M."/>
            <person name="Ohm R."/>
            <person name="Pangilinan J."/>
            <person name="Park H.-J."/>
            <person name="Ramirez L."/>
            <person name="Alfaro M."/>
            <person name="Sun H."/>
            <person name="Tritt A."/>
            <person name="Yoshinaga Y."/>
            <person name="Zwiers L.-H."/>
            <person name="Turgeon B."/>
            <person name="Goodwin S."/>
            <person name="Spatafora J."/>
            <person name="Crous P."/>
            <person name="Grigoriev I."/>
        </authorList>
    </citation>
    <scope>NUCLEOTIDE SEQUENCE</scope>
    <source>
        <strain evidence="2">CBS 122681</strain>
    </source>
</reference>
<gene>
    <name evidence="2" type="ORF">K491DRAFT_699231</name>
</gene>
<evidence type="ECO:0000313" key="2">
    <source>
        <dbReference type="EMBL" id="KAF2648043.1"/>
    </source>
</evidence>
<dbReference type="AlphaFoldDB" id="A0A6A6SN67"/>
<feature type="transmembrane region" description="Helical" evidence="1">
    <location>
        <begin position="118"/>
        <end position="141"/>
    </location>
</feature>
<keyword evidence="3" id="KW-1185">Reference proteome</keyword>
<evidence type="ECO:0000313" key="3">
    <source>
        <dbReference type="Proteomes" id="UP000799324"/>
    </source>
</evidence>
<proteinExistence type="predicted"/>
<evidence type="ECO:0000256" key="1">
    <source>
        <dbReference type="SAM" id="Phobius"/>
    </source>
</evidence>
<accession>A0A6A6SN67</accession>
<keyword evidence="1" id="KW-0812">Transmembrane</keyword>
<dbReference type="EMBL" id="MU004562">
    <property type="protein sequence ID" value="KAF2648043.1"/>
    <property type="molecule type" value="Genomic_DNA"/>
</dbReference>
<organism evidence="2 3">
    <name type="scientific">Lophiostoma macrostomum CBS 122681</name>
    <dbReference type="NCBI Taxonomy" id="1314788"/>
    <lineage>
        <taxon>Eukaryota</taxon>
        <taxon>Fungi</taxon>
        <taxon>Dikarya</taxon>
        <taxon>Ascomycota</taxon>
        <taxon>Pezizomycotina</taxon>
        <taxon>Dothideomycetes</taxon>
        <taxon>Pleosporomycetidae</taxon>
        <taxon>Pleosporales</taxon>
        <taxon>Lophiostomataceae</taxon>
        <taxon>Lophiostoma</taxon>
    </lineage>
</organism>
<feature type="transmembrane region" description="Helical" evidence="1">
    <location>
        <begin position="324"/>
        <end position="346"/>
    </location>
</feature>
<dbReference type="OrthoDB" id="5429634at2759"/>
<name>A0A6A6SN67_9PLEO</name>
<dbReference type="PANTHER" id="PTHR35395">
    <property type="entry name" value="DUF6536 DOMAIN-CONTAINING PROTEIN"/>
    <property type="match status" value="1"/>
</dbReference>